<dbReference type="PANTHER" id="PTHR31029:SF4">
    <property type="entry name" value="CYCLIN-DEPENDENT KINASE-LIKE PROTEIN"/>
    <property type="match status" value="1"/>
</dbReference>
<name>A0ABD1ZNV7_9MARC</name>
<feature type="region of interest" description="Disordered" evidence="1">
    <location>
        <begin position="219"/>
        <end position="238"/>
    </location>
</feature>
<dbReference type="InterPro" id="IPR056813">
    <property type="entry name" value="GIL1_IRKI_C"/>
</dbReference>
<comment type="caution">
    <text evidence="3">The sequence shown here is derived from an EMBL/GenBank/DDBJ whole genome shotgun (WGS) entry which is preliminary data.</text>
</comment>
<accession>A0ABD1ZNV7</accession>
<dbReference type="EMBL" id="JBHFFA010000001">
    <property type="protein sequence ID" value="KAL2653058.1"/>
    <property type="molecule type" value="Genomic_DNA"/>
</dbReference>
<dbReference type="AlphaFoldDB" id="A0ABD1ZNV7"/>
<protein>
    <recommendedName>
        <fullName evidence="2">GIL1/IRKI C-terminal domain-containing protein</fullName>
    </recommendedName>
</protein>
<dbReference type="Proteomes" id="UP001605036">
    <property type="component" value="Unassembled WGS sequence"/>
</dbReference>
<keyword evidence="4" id="KW-1185">Reference proteome</keyword>
<evidence type="ECO:0000256" key="1">
    <source>
        <dbReference type="SAM" id="MobiDB-lite"/>
    </source>
</evidence>
<dbReference type="PANTHER" id="PTHR31029">
    <property type="entry name" value="CYCLIN-DEPENDENT KINASE-LIKE PROTEIN"/>
    <property type="match status" value="1"/>
</dbReference>
<feature type="compositionally biased region" description="Basic residues" evidence="1">
    <location>
        <begin position="58"/>
        <end position="74"/>
    </location>
</feature>
<feature type="region of interest" description="Disordered" evidence="1">
    <location>
        <begin position="49"/>
        <end position="86"/>
    </location>
</feature>
<feature type="domain" description="GIL1/IRKI C-terminal" evidence="2">
    <location>
        <begin position="436"/>
        <end position="487"/>
    </location>
</feature>
<evidence type="ECO:0000313" key="3">
    <source>
        <dbReference type="EMBL" id="KAL2653058.1"/>
    </source>
</evidence>
<dbReference type="InterPro" id="IPR042316">
    <property type="entry name" value="IRKI-like"/>
</dbReference>
<sequence>MPPGMSSLPQLIVRSKYLTLAWSSGVLSFTARSHGDELPYGAYNASSLAPSGSSSSAKHQHRHQHHYHHHHNKGRTLSTFGEHNENNDNINNHATFLDESHTAPLMCYSDDALREVCEKGVRRSPLRQISNLLGCFLRRARNPSERKAWKKSRALALLELSKRQQSALAMKQDTIEMLEWKLEQLQSQNAVTPVRVFPSSMPHAKESLREVNHVGAVRYSESSSETSEEKGKSRHQVPQAEESYLDFRTLKLQDAELSVIMHLFEMTVVKARLAVRYFCKVFMKQMETSGYSVWRTLAEVESQTKFLKKEHRAFVLESRLNRALFHNFENDSFDDTGLTKIVDPSKRCIARFQDFQRLKLVEAKDAVNNQHRAYDSEFSSFCESKMREMWFLFPWNIVFKDSEDRLVFTSAFLDAAKCVWLLHRLAFSVQPQVTIIRVGKGMDASSLYIEQVTAIDEGCKNCGVPKVEFMTMPGFQIRKKIIKCQVYRHLRCK</sequence>
<proteinExistence type="predicted"/>
<reference evidence="3 4" key="1">
    <citation type="submission" date="2024-09" db="EMBL/GenBank/DDBJ databases">
        <title>Chromosome-scale assembly of Riccia fluitans.</title>
        <authorList>
            <person name="Paukszto L."/>
            <person name="Sawicki J."/>
            <person name="Karawczyk K."/>
            <person name="Piernik-Szablinska J."/>
            <person name="Szczecinska M."/>
            <person name="Mazdziarz M."/>
        </authorList>
    </citation>
    <scope>NUCLEOTIDE SEQUENCE [LARGE SCALE GENOMIC DNA]</scope>
    <source>
        <strain evidence="3">Rf_01</strain>
        <tissue evidence="3">Aerial parts of the thallus</tissue>
    </source>
</reference>
<organism evidence="3 4">
    <name type="scientific">Riccia fluitans</name>
    <dbReference type="NCBI Taxonomy" id="41844"/>
    <lineage>
        <taxon>Eukaryota</taxon>
        <taxon>Viridiplantae</taxon>
        <taxon>Streptophyta</taxon>
        <taxon>Embryophyta</taxon>
        <taxon>Marchantiophyta</taxon>
        <taxon>Marchantiopsida</taxon>
        <taxon>Marchantiidae</taxon>
        <taxon>Marchantiales</taxon>
        <taxon>Ricciaceae</taxon>
        <taxon>Riccia</taxon>
    </lineage>
</organism>
<evidence type="ECO:0000313" key="4">
    <source>
        <dbReference type="Proteomes" id="UP001605036"/>
    </source>
</evidence>
<dbReference type="Pfam" id="PF24994">
    <property type="entry name" value="GIL1_IRKI_C"/>
    <property type="match status" value="1"/>
</dbReference>
<gene>
    <name evidence="3" type="ORF">R1flu_021186</name>
</gene>
<evidence type="ECO:0000259" key="2">
    <source>
        <dbReference type="Pfam" id="PF24994"/>
    </source>
</evidence>